<accession>A0A059D6W5</accession>
<dbReference type="AlphaFoldDB" id="A0A059D6W5"/>
<proteinExistence type="predicted"/>
<sequence length="106" mass="12134">MSLQKLKRRTFILNIQRYKVNKKYQKFWAMVLEVTCAQNSISINSTESSLAKAQPMLIMNSILQMLSLVLVKQHKPSFLGHGVYIQLTLPNLKNIQQGHLHTGPTN</sequence>
<dbReference type="EMBL" id="KK198754">
    <property type="protein sequence ID" value="KCW85925.1"/>
    <property type="molecule type" value="Genomic_DNA"/>
</dbReference>
<dbReference type="InParanoid" id="A0A059D6W5"/>
<reference evidence="1" key="1">
    <citation type="submission" date="2013-07" db="EMBL/GenBank/DDBJ databases">
        <title>The genome of Eucalyptus grandis.</title>
        <authorList>
            <person name="Schmutz J."/>
            <person name="Hayes R."/>
            <person name="Myburg A."/>
            <person name="Tuskan G."/>
            <person name="Grattapaglia D."/>
            <person name="Rokhsar D.S."/>
        </authorList>
    </citation>
    <scope>NUCLEOTIDE SEQUENCE</scope>
    <source>
        <tissue evidence="1">Leaf extractions</tissue>
    </source>
</reference>
<evidence type="ECO:0000313" key="1">
    <source>
        <dbReference type="EMBL" id="KCW85925.1"/>
    </source>
</evidence>
<dbReference type="Gramene" id="KCW85925">
    <property type="protein sequence ID" value="KCW85925"/>
    <property type="gene ID" value="EUGRSUZ_B02636"/>
</dbReference>
<organism evidence="1">
    <name type="scientific">Eucalyptus grandis</name>
    <name type="common">Flooded gum</name>
    <dbReference type="NCBI Taxonomy" id="71139"/>
    <lineage>
        <taxon>Eukaryota</taxon>
        <taxon>Viridiplantae</taxon>
        <taxon>Streptophyta</taxon>
        <taxon>Embryophyta</taxon>
        <taxon>Tracheophyta</taxon>
        <taxon>Spermatophyta</taxon>
        <taxon>Magnoliopsida</taxon>
        <taxon>eudicotyledons</taxon>
        <taxon>Gunneridae</taxon>
        <taxon>Pentapetalae</taxon>
        <taxon>rosids</taxon>
        <taxon>malvids</taxon>
        <taxon>Myrtales</taxon>
        <taxon>Myrtaceae</taxon>
        <taxon>Myrtoideae</taxon>
        <taxon>Eucalypteae</taxon>
        <taxon>Eucalyptus</taxon>
    </lineage>
</organism>
<name>A0A059D6W5_EUCGR</name>
<gene>
    <name evidence="1" type="ORF">EUGRSUZ_B02636</name>
</gene>
<protein>
    <submittedName>
        <fullName evidence="1">Uncharacterized protein</fullName>
    </submittedName>
</protein>